<reference evidence="1" key="1">
    <citation type="submission" date="2014-09" db="EMBL/GenBank/DDBJ databases">
        <authorList>
            <person name="Magalhaes I.L.F."/>
            <person name="Oliveira U."/>
            <person name="Santos F.R."/>
            <person name="Vidigal T.H.D.A."/>
            <person name="Brescovit A.D."/>
            <person name="Santos A.J."/>
        </authorList>
    </citation>
    <scope>NUCLEOTIDE SEQUENCE</scope>
    <source>
        <tissue evidence="1">Shoot tissue taken approximately 20 cm above the soil surface</tissue>
    </source>
</reference>
<protein>
    <submittedName>
        <fullName evidence="1">Uncharacterized protein</fullName>
    </submittedName>
</protein>
<reference evidence="1" key="2">
    <citation type="journal article" date="2015" name="Data Brief">
        <title>Shoot transcriptome of the giant reed, Arundo donax.</title>
        <authorList>
            <person name="Barrero R.A."/>
            <person name="Guerrero F.D."/>
            <person name="Moolhuijzen P."/>
            <person name="Goolsby J.A."/>
            <person name="Tidwell J."/>
            <person name="Bellgard S.E."/>
            <person name="Bellgard M.I."/>
        </authorList>
    </citation>
    <scope>NUCLEOTIDE SEQUENCE</scope>
    <source>
        <tissue evidence="1">Shoot tissue taken approximately 20 cm above the soil surface</tissue>
    </source>
</reference>
<accession>A0A0A8Y7C1</accession>
<proteinExistence type="predicted"/>
<organism evidence="1">
    <name type="scientific">Arundo donax</name>
    <name type="common">Giant reed</name>
    <name type="synonym">Donax arundinaceus</name>
    <dbReference type="NCBI Taxonomy" id="35708"/>
    <lineage>
        <taxon>Eukaryota</taxon>
        <taxon>Viridiplantae</taxon>
        <taxon>Streptophyta</taxon>
        <taxon>Embryophyta</taxon>
        <taxon>Tracheophyta</taxon>
        <taxon>Spermatophyta</taxon>
        <taxon>Magnoliopsida</taxon>
        <taxon>Liliopsida</taxon>
        <taxon>Poales</taxon>
        <taxon>Poaceae</taxon>
        <taxon>PACMAD clade</taxon>
        <taxon>Arundinoideae</taxon>
        <taxon>Arundineae</taxon>
        <taxon>Arundo</taxon>
    </lineage>
</organism>
<dbReference type="EMBL" id="GBRH01276880">
    <property type="protein sequence ID" value="JAD21015.1"/>
    <property type="molecule type" value="Transcribed_RNA"/>
</dbReference>
<sequence>MVEESLPGSGGVEGCVVPYLHHPPILLLVARSADRGD</sequence>
<evidence type="ECO:0000313" key="1">
    <source>
        <dbReference type="EMBL" id="JAD21015.1"/>
    </source>
</evidence>
<dbReference type="AlphaFoldDB" id="A0A0A8Y7C1"/>
<name>A0A0A8Y7C1_ARUDO</name>